<sequence>MKLDLNSIRSTLNLSLKAINACFSIIILPDEKMFPRLRQFFVNNGEKTNFIFIIDHSIYKTKITKKILIEKLKDDYLEPIFRCSIFASFGSKGQLGINFGIIEVKNSIKYDLTLNREFIFHFKYDLEKPRSKIFFEYFKNYKNFHLSSDPKEDILLQSQFMVIIPDKDDIDAIVSFIDALRSGAVPVLLDLDYELPLSNLIAWDEVTIRLPFGQFKQLPYILSSISSNELIQRRIKAKMLFESYFESKTKQFRTIIAALFEKIRLKSNPLSDRRSVEFIPKFSKILKFNFSDIKKMEYLGPINDVKRDSNFFQSNYTESTYVKWNLIRYPFSSFPSLPFYNNYFSQTHTTNDARDYIDGNFFHSNLSGNYDQSEQFTMVIPTYSREILLVKYLENYFATIPYLNSILILWNSLTTEPEWNLWQNLSVFFQNKRLKILKMRSNSLNNRFLPFDLIKTEAILSLDDDVFLSADEIIFGFRIWRQNRERIVGYPARHHLFDNPTKHFIYGKSQLSCEYSLVLTGGAFYHKFYNYLYTYVSNSEIRSKVDKLMNCEDIAFNMMVAHLIRKPPIKVTNKFKFACTDCKTLKAGLPISRKTDHYQIRNECMDSFIKIYGYNPLLNSQYKANSVLFNIELPKNMKSCFNNL</sequence>
<dbReference type="OrthoDB" id="5954868at2759"/>
<dbReference type="PANTHER" id="PTHR48261:SF2">
    <property type="entry name" value="ACETYLGLUCOSAMINYLTRANSFERASE"/>
    <property type="match status" value="1"/>
</dbReference>
<dbReference type="PANTHER" id="PTHR48261">
    <property type="entry name" value="ACETYLGLUCOSAMINYLTRANSFERASE"/>
    <property type="match status" value="1"/>
</dbReference>
<evidence type="ECO:0000256" key="4">
    <source>
        <dbReference type="ARBA" id="ARBA00023136"/>
    </source>
</evidence>
<organism evidence="7 8">
    <name type="scientific">Brachionus plicatilis</name>
    <name type="common">Marine rotifer</name>
    <name type="synonym">Brachionus muelleri</name>
    <dbReference type="NCBI Taxonomy" id="10195"/>
    <lineage>
        <taxon>Eukaryota</taxon>
        <taxon>Metazoa</taxon>
        <taxon>Spiralia</taxon>
        <taxon>Gnathifera</taxon>
        <taxon>Rotifera</taxon>
        <taxon>Eurotatoria</taxon>
        <taxon>Monogononta</taxon>
        <taxon>Pseudotrocha</taxon>
        <taxon>Ploima</taxon>
        <taxon>Brachionidae</taxon>
        <taxon>Brachionus</taxon>
    </lineage>
</organism>
<comment type="subcellular location">
    <subcellularLocation>
        <location evidence="1">Endoplasmic reticulum membrane</location>
        <topology evidence="1">Single-pass type II membrane protein</topology>
    </subcellularLocation>
</comment>
<keyword evidence="5" id="KW-1015">Disulfide bond</keyword>
<dbReference type="GO" id="GO:1901135">
    <property type="term" value="P:carbohydrate derivative metabolic process"/>
    <property type="evidence" value="ECO:0007669"/>
    <property type="project" value="UniProtKB-ARBA"/>
</dbReference>
<feature type="domain" description="Glycosyl transferase 64" evidence="6">
    <location>
        <begin position="376"/>
        <end position="629"/>
    </location>
</feature>
<keyword evidence="4" id="KW-0472">Membrane</keyword>
<dbReference type="InterPro" id="IPR015338">
    <property type="entry name" value="GT64_dom"/>
</dbReference>
<dbReference type="Pfam" id="PF09258">
    <property type="entry name" value="Glyco_transf_64"/>
    <property type="match status" value="1"/>
</dbReference>
<keyword evidence="8" id="KW-1185">Reference proteome</keyword>
<protein>
    <submittedName>
        <fullName evidence="7">Exostosin-like 3</fullName>
    </submittedName>
</protein>
<dbReference type="Gene3D" id="3.90.550.10">
    <property type="entry name" value="Spore Coat Polysaccharide Biosynthesis Protein SpsA, Chain A"/>
    <property type="match status" value="1"/>
</dbReference>
<dbReference type="InterPro" id="IPR029044">
    <property type="entry name" value="Nucleotide-diphossugar_trans"/>
</dbReference>
<proteinExistence type="inferred from homology"/>
<name>A0A3M7SL08_BRAPC</name>
<dbReference type="EMBL" id="REGN01001190">
    <property type="protein sequence ID" value="RNA36419.1"/>
    <property type="molecule type" value="Genomic_DNA"/>
</dbReference>
<evidence type="ECO:0000313" key="8">
    <source>
        <dbReference type="Proteomes" id="UP000276133"/>
    </source>
</evidence>
<evidence type="ECO:0000256" key="5">
    <source>
        <dbReference type="ARBA" id="ARBA00023157"/>
    </source>
</evidence>
<comment type="similarity">
    <text evidence="2">Belongs to the glycosyltransferase 47 family.</text>
</comment>
<dbReference type="AlphaFoldDB" id="A0A3M7SL08"/>
<evidence type="ECO:0000313" key="7">
    <source>
        <dbReference type="EMBL" id="RNA36419.1"/>
    </source>
</evidence>
<dbReference type="GO" id="GO:0005789">
    <property type="term" value="C:endoplasmic reticulum membrane"/>
    <property type="evidence" value="ECO:0007669"/>
    <property type="project" value="UniProtKB-SubCell"/>
</dbReference>
<evidence type="ECO:0000256" key="3">
    <source>
        <dbReference type="ARBA" id="ARBA00022679"/>
    </source>
</evidence>
<dbReference type="Proteomes" id="UP000276133">
    <property type="component" value="Unassembled WGS sequence"/>
</dbReference>
<evidence type="ECO:0000256" key="1">
    <source>
        <dbReference type="ARBA" id="ARBA00004648"/>
    </source>
</evidence>
<dbReference type="InterPro" id="IPR004263">
    <property type="entry name" value="Exostosin"/>
</dbReference>
<accession>A0A3M7SL08</accession>
<keyword evidence="3" id="KW-0808">Transferase</keyword>
<gene>
    <name evidence="7" type="ORF">BpHYR1_027726</name>
</gene>
<dbReference type="SUPFAM" id="SSF53448">
    <property type="entry name" value="Nucleotide-diphospho-sugar transferases"/>
    <property type="match status" value="1"/>
</dbReference>
<comment type="caution">
    <text evidence="7">The sequence shown here is derived from an EMBL/GenBank/DDBJ whole genome shotgun (WGS) entry which is preliminary data.</text>
</comment>
<evidence type="ECO:0000256" key="2">
    <source>
        <dbReference type="ARBA" id="ARBA00010271"/>
    </source>
</evidence>
<evidence type="ECO:0000259" key="6">
    <source>
        <dbReference type="Pfam" id="PF09258"/>
    </source>
</evidence>
<dbReference type="GO" id="GO:0016757">
    <property type="term" value="F:glycosyltransferase activity"/>
    <property type="evidence" value="ECO:0007669"/>
    <property type="project" value="InterPro"/>
</dbReference>
<dbReference type="STRING" id="10195.A0A3M7SL08"/>
<reference evidence="7 8" key="1">
    <citation type="journal article" date="2018" name="Sci. Rep.">
        <title>Genomic signatures of local adaptation to the degree of environmental predictability in rotifers.</title>
        <authorList>
            <person name="Franch-Gras L."/>
            <person name="Hahn C."/>
            <person name="Garcia-Roger E.M."/>
            <person name="Carmona M.J."/>
            <person name="Serra M."/>
            <person name="Gomez A."/>
        </authorList>
    </citation>
    <scope>NUCLEOTIDE SEQUENCE [LARGE SCALE GENOMIC DNA]</scope>
    <source>
        <strain evidence="7">HYR1</strain>
    </source>
</reference>